<keyword evidence="1" id="KW-0472">Membrane</keyword>
<dbReference type="AlphaFoldDB" id="A0A428MGQ0"/>
<sequence>MAAKSPLALWHLLSLDAPTIAVLWTWFIATASHVHLPVTSILAMATAVWTLYAADRLLDTQSATPSDLEARHYFHHRYRTAFLAGILFASLGLAVLLPRIPSEAIHLYLILGGLVFGYFILIHVPLNHSPETKAAPRLPKEIAVGICFAAAVFIPTIARHPDLRPTLLPSALLFAALCSLNCLFIYAWEHDPPDPIDHPVHTITRLALNHLPTIAMTITAAGIALAILDHRTPWPIPIANALAAILLLLLHYRRHQIIPLNLRAAADLALATPILLIPFLK</sequence>
<feature type="transmembrane region" description="Helical" evidence="1">
    <location>
        <begin position="106"/>
        <end position="126"/>
    </location>
</feature>
<evidence type="ECO:0000256" key="1">
    <source>
        <dbReference type="SAM" id="Phobius"/>
    </source>
</evidence>
<organism evidence="2 3">
    <name type="scientific">Edaphobacter aggregans</name>
    <dbReference type="NCBI Taxonomy" id="570835"/>
    <lineage>
        <taxon>Bacteria</taxon>
        <taxon>Pseudomonadati</taxon>
        <taxon>Acidobacteriota</taxon>
        <taxon>Terriglobia</taxon>
        <taxon>Terriglobales</taxon>
        <taxon>Acidobacteriaceae</taxon>
        <taxon>Edaphobacter</taxon>
    </lineage>
</organism>
<dbReference type="OrthoDB" id="121651at2"/>
<feature type="transmembrane region" description="Helical" evidence="1">
    <location>
        <begin position="234"/>
        <end position="252"/>
    </location>
</feature>
<feature type="transmembrane region" description="Helical" evidence="1">
    <location>
        <begin position="138"/>
        <end position="158"/>
    </location>
</feature>
<reference evidence="2 3" key="1">
    <citation type="submission" date="2018-12" db="EMBL/GenBank/DDBJ databases">
        <title>Sequencing of bacterial isolates from soil warming experiment in Harvard Forest, Massachusetts, USA.</title>
        <authorList>
            <person name="Deangelis K."/>
        </authorList>
    </citation>
    <scope>NUCLEOTIDE SEQUENCE [LARGE SCALE GENOMIC DNA]</scope>
    <source>
        <strain evidence="2 3">EB153</strain>
    </source>
</reference>
<proteinExistence type="predicted"/>
<evidence type="ECO:0000313" key="3">
    <source>
        <dbReference type="Proteomes" id="UP000269669"/>
    </source>
</evidence>
<feature type="transmembrane region" description="Helical" evidence="1">
    <location>
        <begin position="34"/>
        <end position="54"/>
    </location>
</feature>
<comment type="caution">
    <text evidence="2">The sequence shown here is derived from an EMBL/GenBank/DDBJ whole genome shotgun (WGS) entry which is preliminary data.</text>
</comment>
<feature type="transmembrane region" description="Helical" evidence="1">
    <location>
        <begin position="81"/>
        <end position="100"/>
    </location>
</feature>
<keyword evidence="1" id="KW-1133">Transmembrane helix</keyword>
<dbReference type="EMBL" id="RSDW01000001">
    <property type="protein sequence ID" value="RSL16096.1"/>
    <property type="molecule type" value="Genomic_DNA"/>
</dbReference>
<evidence type="ECO:0000313" key="2">
    <source>
        <dbReference type="EMBL" id="RSL16096.1"/>
    </source>
</evidence>
<dbReference type="Proteomes" id="UP000269669">
    <property type="component" value="Unassembled WGS sequence"/>
</dbReference>
<keyword evidence="3" id="KW-1185">Reference proteome</keyword>
<name>A0A428MGQ0_9BACT</name>
<evidence type="ECO:0008006" key="4">
    <source>
        <dbReference type="Google" id="ProtNLM"/>
    </source>
</evidence>
<accession>A0A428MGQ0</accession>
<feature type="transmembrane region" description="Helical" evidence="1">
    <location>
        <begin position="170"/>
        <end position="188"/>
    </location>
</feature>
<gene>
    <name evidence="2" type="ORF">EDE15_1605</name>
</gene>
<feature type="transmembrane region" description="Helical" evidence="1">
    <location>
        <begin position="7"/>
        <end position="28"/>
    </location>
</feature>
<keyword evidence="1" id="KW-0812">Transmembrane</keyword>
<feature type="transmembrane region" description="Helical" evidence="1">
    <location>
        <begin position="208"/>
        <end position="228"/>
    </location>
</feature>
<dbReference type="RefSeq" id="WP_125484755.1">
    <property type="nucleotide sequence ID" value="NZ_RSDW01000001.1"/>
</dbReference>
<protein>
    <recommendedName>
        <fullName evidence="4">UbiA prenyltransferase family protein</fullName>
    </recommendedName>
</protein>
<feature type="transmembrane region" description="Helical" evidence="1">
    <location>
        <begin position="264"/>
        <end position="280"/>
    </location>
</feature>